<dbReference type="AlphaFoldDB" id="A0A0A1E7W7"/>
<keyword evidence="3" id="KW-0503">Monooxygenase</keyword>
<keyword evidence="3" id="KW-0560">Oxidoreductase</keyword>
<feature type="region of interest" description="Disordered" evidence="1">
    <location>
        <begin position="29"/>
        <end position="100"/>
    </location>
</feature>
<feature type="compositionally biased region" description="Low complexity" evidence="1">
    <location>
        <begin position="37"/>
        <end position="48"/>
    </location>
</feature>
<gene>
    <name evidence="3" type="primary">amoA</name>
</gene>
<dbReference type="InterPro" id="IPR037001">
    <property type="entry name" value="NH3/CH4_mOase_suA_sf"/>
</dbReference>
<feature type="non-terminal residue" evidence="3">
    <location>
        <position position="1"/>
    </location>
</feature>
<reference evidence="3" key="1">
    <citation type="submission" date="2014-08" db="EMBL/GenBank/DDBJ databases">
        <authorList>
            <person name="Liu J."/>
            <person name="Pei Y."/>
        </authorList>
    </citation>
    <scope>NUCLEOTIDE SEQUENCE</scope>
</reference>
<keyword evidence="2" id="KW-0472">Membrane</keyword>
<evidence type="ECO:0000256" key="2">
    <source>
        <dbReference type="SAM" id="Phobius"/>
    </source>
</evidence>
<dbReference type="Gene3D" id="1.20.1450.10">
    <property type="entry name" value="Ammonia/particulate methane monooxygenase, subunit A"/>
    <property type="match status" value="1"/>
</dbReference>
<accession>A0A0A1E7W7</accession>
<dbReference type="InterPro" id="IPR003393">
    <property type="entry name" value="NH3_CH4_mOase_A"/>
</dbReference>
<proteinExistence type="predicted"/>
<feature type="compositionally biased region" description="Polar residues" evidence="1">
    <location>
        <begin position="54"/>
        <end position="78"/>
    </location>
</feature>
<protein>
    <submittedName>
        <fullName evidence="3">Ammonia monooxygenase subunit A</fullName>
    </submittedName>
</protein>
<sequence>GFYWWSPRQSLLPRLQSLLPVVPLQSLPGPRLRRNPARAPARGARRAAVFPSAKPSSPRESFQLATTQPPTKPSSPDSESLLPGAVPSGKPSSPLESLLRTPSRDPTVIAAFISGPLCKLMFTVWWYLGKVYCTAFFYVKGKRGRIVHRNDVTAFGEEDFPEG</sequence>
<name>A0A0A1E7W7_9BACT</name>
<evidence type="ECO:0000256" key="1">
    <source>
        <dbReference type="SAM" id="MobiDB-lite"/>
    </source>
</evidence>
<dbReference type="GO" id="GO:0004497">
    <property type="term" value="F:monooxygenase activity"/>
    <property type="evidence" value="ECO:0007669"/>
    <property type="project" value="UniProtKB-KW"/>
</dbReference>
<feature type="transmembrane region" description="Helical" evidence="2">
    <location>
        <begin position="120"/>
        <end position="139"/>
    </location>
</feature>
<organism evidence="3">
    <name type="scientific">uncultured ammonia-oxidizing bacterium</name>
    <dbReference type="NCBI Taxonomy" id="933470"/>
    <lineage>
        <taxon>Bacteria</taxon>
        <taxon>environmental samples</taxon>
    </lineage>
</organism>
<dbReference type="Pfam" id="PF02461">
    <property type="entry name" value="AMO"/>
    <property type="match status" value="1"/>
</dbReference>
<keyword evidence="2" id="KW-1133">Transmembrane helix</keyword>
<dbReference type="EMBL" id="KM408714">
    <property type="protein sequence ID" value="AIY26090.1"/>
    <property type="molecule type" value="Genomic_DNA"/>
</dbReference>
<evidence type="ECO:0000313" key="3">
    <source>
        <dbReference type="EMBL" id="AIY26090.1"/>
    </source>
</evidence>
<feature type="non-terminal residue" evidence="3">
    <location>
        <position position="163"/>
    </location>
</feature>
<keyword evidence="2" id="KW-0812">Transmembrane</keyword>